<keyword evidence="3" id="KW-1185">Reference proteome</keyword>
<dbReference type="Proteomes" id="UP000000588">
    <property type="component" value="Chromosome"/>
</dbReference>
<evidence type="ECO:0000256" key="1">
    <source>
        <dbReference type="SAM" id="MobiDB-lite"/>
    </source>
</evidence>
<dbReference type="EnsemblBacteria" id="AAQ65834">
    <property type="protein sequence ID" value="AAQ65834"/>
    <property type="gene ID" value="PG_0655"/>
</dbReference>
<sequence>MRRFRKTTENREKSKNKKAVLGLSTTSTASY</sequence>
<protein>
    <submittedName>
        <fullName evidence="2">Uncharacterized protein</fullName>
    </submittedName>
</protein>
<dbReference type="AlphaFoldDB" id="Q7MWG2"/>
<dbReference type="KEGG" id="pgi:PG_0655"/>
<proteinExistence type="predicted"/>
<gene>
    <name evidence="2" type="ordered locus">PG_0655</name>
</gene>
<dbReference type="HOGENOM" id="CLU_3397885_0_0_10"/>
<evidence type="ECO:0000313" key="2">
    <source>
        <dbReference type="EMBL" id="AAQ65834.1"/>
    </source>
</evidence>
<feature type="region of interest" description="Disordered" evidence="1">
    <location>
        <begin position="1"/>
        <end position="31"/>
    </location>
</feature>
<accession>Q7MWG2</accession>
<name>Q7MWG2_PORGI</name>
<evidence type="ECO:0000313" key="3">
    <source>
        <dbReference type="Proteomes" id="UP000000588"/>
    </source>
</evidence>
<feature type="compositionally biased region" description="Basic and acidic residues" evidence="1">
    <location>
        <begin position="1"/>
        <end position="13"/>
    </location>
</feature>
<organism evidence="2 3">
    <name type="scientific">Porphyromonas gingivalis (strain ATCC BAA-308 / W83)</name>
    <dbReference type="NCBI Taxonomy" id="242619"/>
    <lineage>
        <taxon>Bacteria</taxon>
        <taxon>Pseudomonadati</taxon>
        <taxon>Bacteroidota</taxon>
        <taxon>Bacteroidia</taxon>
        <taxon>Bacteroidales</taxon>
        <taxon>Porphyromonadaceae</taxon>
        <taxon>Porphyromonas</taxon>
    </lineage>
</organism>
<dbReference type="STRING" id="242619.PG_0655"/>
<dbReference type="EMBL" id="AE015924">
    <property type="protein sequence ID" value="AAQ65834.1"/>
    <property type="molecule type" value="Genomic_DNA"/>
</dbReference>
<reference evidence="2 3" key="1">
    <citation type="journal article" date="2003" name="J. Bacteriol.">
        <title>Complete genome sequence of the oral pathogenic bacterium Porphyromonas gingivalis strain W83.</title>
        <authorList>
            <person name="Nelson K."/>
            <person name="Fleishmann R."/>
            <person name="DeBoy R."/>
            <person name="Paulsen I."/>
            <person name="Fouts D."/>
            <person name="Eisen J."/>
            <person name="Daugherty S."/>
            <person name="Dodson R."/>
            <person name="Durkin A."/>
            <person name="Gwinn M."/>
            <person name="Haft D."/>
            <person name="Kolonay J."/>
            <person name="Nelson W."/>
            <person name="White O."/>
            <person name="Mason T."/>
            <person name="Tallon L."/>
            <person name="Gray J."/>
            <person name="Granger D."/>
            <person name="Tettelin H."/>
            <person name="Dong H."/>
            <person name="Galvin J."/>
            <person name="Duncan M."/>
            <person name="Dewhirst F."/>
            <person name="Fraser C."/>
        </authorList>
    </citation>
    <scope>NUCLEOTIDE SEQUENCE [LARGE SCALE GENOMIC DNA]</scope>
    <source>
        <strain evidence="3">ATCC BAA-308 / W83</strain>
    </source>
</reference>